<dbReference type="Proteomes" id="UP001209878">
    <property type="component" value="Unassembled WGS sequence"/>
</dbReference>
<evidence type="ECO:0000256" key="1">
    <source>
        <dbReference type="SAM" id="MobiDB-lite"/>
    </source>
</evidence>
<accession>A0AAD9KLV4</accession>
<comment type="caution">
    <text evidence="2">The sequence shown here is derived from an EMBL/GenBank/DDBJ whole genome shotgun (WGS) entry which is preliminary data.</text>
</comment>
<protein>
    <submittedName>
        <fullName evidence="2">Uncharacterized protein</fullName>
    </submittedName>
</protein>
<reference evidence="2" key="1">
    <citation type="journal article" date="2023" name="Mol. Biol. Evol.">
        <title>Third-Generation Sequencing Reveals the Adaptive Role of the Epigenome in Three Deep-Sea Polychaetes.</title>
        <authorList>
            <person name="Perez M."/>
            <person name="Aroh O."/>
            <person name="Sun Y."/>
            <person name="Lan Y."/>
            <person name="Juniper S.K."/>
            <person name="Young C.R."/>
            <person name="Angers B."/>
            <person name="Qian P.Y."/>
        </authorList>
    </citation>
    <scope>NUCLEOTIDE SEQUENCE</scope>
    <source>
        <strain evidence="2">R07B-5</strain>
    </source>
</reference>
<gene>
    <name evidence="2" type="ORF">NP493_857g00010</name>
</gene>
<evidence type="ECO:0000313" key="3">
    <source>
        <dbReference type="Proteomes" id="UP001209878"/>
    </source>
</evidence>
<dbReference type="EMBL" id="JAODUO010000857">
    <property type="protein sequence ID" value="KAK2173676.1"/>
    <property type="molecule type" value="Genomic_DNA"/>
</dbReference>
<organism evidence="2 3">
    <name type="scientific">Ridgeia piscesae</name>
    <name type="common">Tubeworm</name>
    <dbReference type="NCBI Taxonomy" id="27915"/>
    <lineage>
        <taxon>Eukaryota</taxon>
        <taxon>Metazoa</taxon>
        <taxon>Spiralia</taxon>
        <taxon>Lophotrochozoa</taxon>
        <taxon>Annelida</taxon>
        <taxon>Polychaeta</taxon>
        <taxon>Sedentaria</taxon>
        <taxon>Canalipalpata</taxon>
        <taxon>Sabellida</taxon>
        <taxon>Siboglinidae</taxon>
        <taxon>Ridgeia</taxon>
    </lineage>
</organism>
<dbReference type="AlphaFoldDB" id="A0AAD9KLV4"/>
<evidence type="ECO:0000313" key="2">
    <source>
        <dbReference type="EMBL" id="KAK2173676.1"/>
    </source>
</evidence>
<name>A0AAD9KLV4_RIDPI</name>
<sequence>MEAVSPAETKPLQSTRRQRWQLDRLARQNDLTVCRRTKGDGVRWYHDVSQP</sequence>
<proteinExistence type="predicted"/>
<feature type="region of interest" description="Disordered" evidence="1">
    <location>
        <begin position="1"/>
        <end position="21"/>
    </location>
</feature>
<keyword evidence="3" id="KW-1185">Reference proteome</keyword>